<dbReference type="AlphaFoldDB" id="A0AAU7AQK9"/>
<dbReference type="InterPro" id="IPR001387">
    <property type="entry name" value="Cro/C1-type_HTH"/>
</dbReference>
<name>A0AAU7AQK9_9ACTN</name>
<evidence type="ECO:0000313" key="2">
    <source>
        <dbReference type="EMBL" id="XAY03975.1"/>
    </source>
</evidence>
<organism evidence="2">
    <name type="scientific">Paraconexibacter sp. AEG42_29</name>
    <dbReference type="NCBI Taxonomy" id="2997339"/>
    <lineage>
        <taxon>Bacteria</taxon>
        <taxon>Bacillati</taxon>
        <taxon>Actinomycetota</taxon>
        <taxon>Thermoleophilia</taxon>
        <taxon>Solirubrobacterales</taxon>
        <taxon>Paraconexibacteraceae</taxon>
        <taxon>Paraconexibacter</taxon>
    </lineage>
</organism>
<dbReference type="GO" id="GO:0003677">
    <property type="term" value="F:DNA binding"/>
    <property type="evidence" value="ECO:0007669"/>
    <property type="project" value="InterPro"/>
</dbReference>
<reference evidence="2" key="1">
    <citation type="submission" date="2022-12" db="EMBL/GenBank/DDBJ databases">
        <title>Paraconexibacter alkalitolerans sp. nov. and Baekduia alba sp. nov., isolated from soil and emended description of the genera Paraconexibacter (Chun et al., 2020) and Baekduia (An et al., 2020).</title>
        <authorList>
            <person name="Vieira S."/>
            <person name="Huber K.J."/>
            <person name="Geppert A."/>
            <person name="Wolf J."/>
            <person name="Neumann-Schaal M."/>
            <person name="Muesken M."/>
            <person name="Overmann J."/>
        </authorList>
    </citation>
    <scope>NUCLEOTIDE SEQUENCE</scope>
    <source>
        <strain evidence="2">AEG42_29</strain>
    </source>
</reference>
<feature type="domain" description="HTH cro/C1-type" evidence="1">
    <location>
        <begin position="14"/>
        <end position="67"/>
    </location>
</feature>
<dbReference type="PROSITE" id="PS50943">
    <property type="entry name" value="HTH_CROC1"/>
    <property type="match status" value="1"/>
</dbReference>
<dbReference type="Pfam" id="PF01381">
    <property type="entry name" value="HTH_3"/>
    <property type="match status" value="1"/>
</dbReference>
<dbReference type="Gene3D" id="1.10.260.40">
    <property type="entry name" value="lambda repressor-like DNA-binding domains"/>
    <property type="match status" value="1"/>
</dbReference>
<dbReference type="SUPFAM" id="SSF47413">
    <property type="entry name" value="lambda repressor-like DNA-binding domains"/>
    <property type="match status" value="1"/>
</dbReference>
<proteinExistence type="predicted"/>
<gene>
    <name evidence="2" type="ORF">DSM112329_00801</name>
</gene>
<dbReference type="EMBL" id="CP114014">
    <property type="protein sequence ID" value="XAY03975.1"/>
    <property type="molecule type" value="Genomic_DNA"/>
</dbReference>
<protein>
    <recommendedName>
        <fullName evidence="1">HTH cro/C1-type domain-containing protein</fullName>
    </recommendedName>
</protein>
<dbReference type="RefSeq" id="WP_354700522.1">
    <property type="nucleotide sequence ID" value="NZ_CP114014.1"/>
</dbReference>
<evidence type="ECO:0000259" key="1">
    <source>
        <dbReference type="PROSITE" id="PS50943"/>
    </source>
</evidence>
<accession>A0AAU7AQK9</accession>
<sequence>MQPAVDTTALYSALLDKKDEEGLSWRAVAAELGIHSSTFTRLYKGSRPDTETLVLLTNWLGVSLDQFLSGQAAERDQRRETMVAIGTHLRADRRLTPESADAIAAVVKAAYDQLAEPAASESERRTE</sequence>
<dbReference type="KEGG" id="parq:DSM112329_00801"/>
<dbReference type="InterPro" id="IPR010982">
    <property type="entry name" value="Lambda_DNA-bd_dom_sf"/>
</dbReference>